<feature type="compositionally biased region" description="Low complexity" evidence="5">
    <location>
        <begin position="878"/>
        <end position="902"/>
    </location>
</feature>
<dbReference type="InterPro" id="IPR001078">
    <property type="entry name" value="2-oxoacid_DH_actylTfrase"/>
</dbReference>
<dbReference type="Pfam" id="PF00364">
    <property type="entry name" value="Biotin_lipoyl"/>
    <property type="match status" value="2"/>
</dbReference>
<feature type="coiled-coil region" evidence="4">
    <location>
        <begin position="94"/>
        <end position="124"/>
    </location>
</feature>
<organism evidence="8 9">
    <name type="scientific">Marchantia polymorpha subsp. ruderalis</name>
    <dbReference type="NCBI Taxonomy" id="1480154"/>
    <lineage>
        <taxon>Eukaryota</taxon>
        <taxon>Viridiplantae</taxon>
        <taxon>Streptophyta</taxon>
        <taxon>Embryophyta</taxon>
        <taxon>Marchantiophyta</taxon>
        <taxon>Marchantiopsida</taxon>
        <taxon>Marchantiidae</taxon>
        <taxon>Marchantiales</taxon>
        <taxon>Marchantiaceae</taxon>
        <taxon>Marchantia</taxon>
    </lineage>
</organism>
<feature type="compositionally biased region" description="Basic and acidic residues" evidence="5">
    <location>
        <begin position="681"/>
        <end position="695"/>
    </location>
</feature>
<evidence type="ECO:0008006" key="10">
    <source>
        <dbReference type="Google" id="ProtNLM"/>
    </source>
</evidence>
<feature type="domain" description="Lipoyl-binding" evidence="6">
    <location>
        <begin position="709"/>
        <end position="785"/>
    </location>
</feature>
<feature type="domain" description="Peripheral subunit-binding (PSBD)" evidence="7">
    <location>
        <begin position="837"/>
        <end position="874"/>
    </location>
</feature>
<dbReference type="Pfam" id="PF00198">
    <property type="entry name" value="2-oxoacid_dh"/>
    <property type="match status" value="2"/>
</dbReference>
<sequence>MEPDEIGVVLARASDLHAKISDAIERALKTEVQYSTGGNSPNTGESENAARPSSPSPDGSGISDGFGKSERKYEVDVYEKGATVGDGSAEARSLGAIRDALEALEESLESLQTVQLQLRAEKDRALDSIEDNRLVLSRLLKEHRGREWEVVHEALAFAGEPVEYPDDLPLPPYPMPVADPPSFAPAVEDLAPRYPMQVRTSGAMKRLSIGPGVRESIEDLKFNVIAGDESEEELLEEDEEESPRSEQSRKSGRGFLASIFGHAFGFTTKAALVVVSVLAALAVSEVSHRLEKRRAGTSPSHPSPSSPPQVRQKSPAAVLRLTRYVCFSDAFALPLVPVSFWPRAEPNELMIVSLIFTLSIRKNCFCIEDFVKNWELGEFSQSVLFIQLPQQPSANTAVPEGFQSVKLALANSSYGDGPELTVLGHSQGVVHNISRLLTSDPARTEKVASRVGGVQRTKSPESRASGLGGRSPEPPDSESRVPIPGVCMSNTEGEGQARRSSGQHEKSSRSPQGKRGEERREDERVERRKEDGRSITGGADAAVIFRGKASAIAPSTSNVLRSWQPWPKSASNSRAFSSGGDPPHEKITMPALSPTMTQGNVAKWKKKEGDQVAAGDVLCEIETDKATLDLEAMEDGFLAKILAPDGSKDLPVGQPLCIVVEDKDDIGKFANYSGDAPAKSEAPKPSKSKSSETKSPEPVSSSPAPDVPHENITMPALSPTMTQGNVLKWKKNEGDKVSAGDVLCEIETDKATLDMEAMEDGFLAKILVQAGTKDIPVGQPLCVVVEEEGDVGKFANYTGAQPTKAQSPPKSEGKKVDTAGTAPEPSHMPESGPKKSRVGPSVRRYLAESGLDAASLQGTGPHGMLLKGDVLNAMKSGSPQTKSPSAAPAKPPASKSSTLPASSDLGYIDLPTSQIRKIIAQRLLESKMGTPHLYLSADAILDPTLALRKSMKEKHGISVSVNDFVIRAAALALKAVPEANAFWDDKAGDVSSNKSVDISIAVATDKGLMTPIVRNADQKSLSEISAEVKSLAERARAGKLKPQEFQGGTFSISNLGMFQVDRFCAIINPPQVTKENPVLLCIALIVLNSSIPTMKTYFSLVKGLDYHRIDPAIPSGPVWACILAVGRGEKHVMWKDVSEGEGHPVTVTKMCVTLSADHRVYDGDIAGRFLKALTSNLTDPTNMLL</sequence>
<feature type="region of interest" description="Disordered" evidence="5">
    <location>
        <begin position="563"/>
        <end position="582"/>
    </location>
</feature>
<keyword evidence="2" id="KW-0450">Lipoyl</keyword>
<dbReference type="Gene3D" id="4.10.320.10">
    <property type="entry name" value="E3-binding domain"/>
    <property type="match status" value="1"/>
</dbReference>
<keyword evidence="9" id="KW-1185">Reference proteome</keyword>
<comment type="caution">
    <text evidence="8">The sequence shown here is derived from an EMBL/GenBank/DDBJ whole genome shotgun (WGS) entry which is preliminary data.</text>
</comment>
<dbReference type="GO" id="GO:0016746">
    <property type="term" value="F:acyltransferase activity"/>
    <property type="evidence" value="ECO:0007669"/>
    <property type="project" value="InterPro"/>
</dbReference>
<comment type="similarity">
    <text evidence="1">Belongs to the 2-oxoacid dehydrogenase family.</text>
</comment>
<dbReference type="Proteomes" id="UP000077202">
    <property type="component" value="Unassembled WGS sequence"/>
</dbReference>
<evidence type="ECO:0000256" key="1">
    <source>
        <dbReference type="ARBA" id="ARBA00007317"/>
    </source>
</evidence>
<dbReference type="InterPro" id="IPR036625">
    <property type="entry name" value="E3-bd_dom_sf"/>
</dbReference>
<accession>A0A176VKM5</accession>
<feature type="compositionally biased region" description="Low complexity" evidence="5">
    <location>
        <begin position="52"/>
        <end position="65"/>
    </location>
</feature>
<protein>
    <recommendedName>
        <fullName evidence="10">Dihydrolipoamide acetyltransferase component of pyruvate dehydrogenase complex</fullName>
    </recommendedName>
</protein>
<dbReference type="InterPro" id="IPR023213">
    <property type="entry name" value="CAT-like_dom_sf"/>
</dbReference>
<dbReference type="InterPro" id="IPR000089">
    <property type="entry name" value="Biotin_lipoyl"/>
</dbReference>
<evidence type="ECO:0000313" key="9">
    <source>
        <dbReference type="Proteomes" id="UP000077202"/>
    </source>
</evidence>
<dbReference type="GO" id="GO:0006086">
    <property type="term" value="P:pyruvate decarboxylation to acetyl-CoA"/>
    <property type="evidence" value="ECO:0007669"/>
    <property type="project" value="InterPro"/>
</dbReference>
<feature type="region of interest" description="Disordered" evidence="5">
    <location>
        <begin position="873"/>
        <end position="902"/>
    </location>
</feature>
<dbReference type="Pfam" id="PF02817">
    <property type="entry name" value="E3_binding"/>
    <property type="match status" value="1"/>
</dbReference>
<dbReference type="GO" id="GO:0045254">
    <property type="term" value="C:pyruvate dehydrogenase complex"/>
    <property type="evidence" value="ECO:0007669"/>
    <property type="project" value="InterPro"/>
</dbReference>
<dbReference type="PROSITE" id="PS50968">
    <property type="entry name" value="BIOTINYL_LIPOYL"/>
    <property type="match status" value="2"/>
</dbReference>
<dbReference type="SUPFAM" id="SSF51230">
    <property type="entry name" value="Single hybrid motif"/>
    <property type="match status" value="2"/>
</dbReference>
<evidence type="ECO:0000313" key="8">
    <source>
        <dbReference type="EMBL" id="OAE20861.1"/>
    </source>
</evidence>
<feature type="compositionally biased region" description="Polar residues" evidence="5">
    <location>
        <begin position="32"/>
        <end position="46"/>
    </location>
</feature>
<feature type="region of interest" description="Disordered" evidence="5">
    <location>
        <begin position="444"/>
        <end position="535"/>
    </location>
</feature>
<feature type="region of interest" description="Disordered" evidence="5">
    <location>
        <begin position="228"/>
        <end position="249"/>
    </location>
</feature>
<dbReference type="InterPro" id="IPR003016">
    <property type="entry name" value="2-oxoA_DH_lipoyl-BS"/>
</dbReference>
<evidence type="ECO:0000259" key="6">
    <source>
        <dbReference type="PROSITE" id="PS50968"/>
    </source>
</evidence>
<keyword evidence="4" id="KW-0175">Coiled coil</keyword>
<proteinExistence type="inferred from homology"/>
<evidence type="ECO:0000256" key="2">
    <source>
        <dbReference type="ARBA" id="ARBA00022823"/>
    </source>
</evidence>
<dbReference type="PROSITE" id="PS51826">
    <property type="entry name" value="PSBD"/>
    <property type="match status" value="1"/>
</dbReference>
<dbReference type="FunFam" id="2.40.50.100:FF:000010">
    <property type="entry name" value="Acetyltransferase component of pyruvate dehydrogenase complex"/>
    <property type="match status" value="2"/>
</dbReference>
<evidence type="ECO:0000256" key="3">
    <source>
        <dbReference type="ARBA" id="ARBA00022946"/>
    </source>
</evidence>
<dbReference type="InterPro" id="IPR045257">
    <property type="entry name" value="E2/Pdx1"/>
</dbReference>
<dbReference type="CDD" id="cd06849">
    <property type="entry name" value="lipoyl_domain"/>
    <property type="match status" value="2"/>
</dbReference>
<dbReference type="SUPFAM" id="SSF47005">
    <property type="entry name" value="Peripheral subunit-binding domain of 2-oxo acid dehydrogenase complex"/>
    <property type="match status" value="1"/>
</dbReference>
<dbReference type="AlphaFoldDB" id="A0A176VKM5"/>
<dbReference type="GO" id="GO:0005739">
    <property type="term" value="C:mitochondrion"/>
    <property type="evidence" value="ECO:0007669"/>
    <property type="project" value="TreeGrafter"/>
</dbReference>
<dbReference type="SUPFAM" id="SSF52777">
    <property type="entry name" value="CoA-dependent acyltransferases"/>
    <property type="match status" value="2"/>
</dbReference>
<dbReference type="Gene3D" id="2.40.50.100">
    <property type="match status" value="2"/>
</dbReference>
<feature type="region of interest" description="Disordered" evidence="5">
    <location>
        <begin position="670"/>
        <end position="720"/>
    </location>
</feature>
<dbReference type="PANTHER" id="PTHR23151:SF90">
    <property type="entry name" value="DIHYDROLIPOYLLYSINE-RESIDUE ACETYLTRANSFERASE COMPONENT OF PYRUVATE DEHYDROGENASE COMPLEX, MITOCHONDRIAL-RELATED"/>
    <property type="match status" value="1"/>
</dbReference>
<keyword evidence="3" id="KW-0809">Transit peptide</keyword>
<feature type="compositionally biased region" description="Basic and acidic residues" evidence="5">
    <location>
        <begin position="502"/>
        <end position="533"/>
    </location>
</feature>
<feature type="domain" description="Lipoyl-binding" evidence="6">
    <location>
        <begin position="584"/>
        <end position="660"/>
    </location>
</feature>
<dbReference type="InterPro" id="IPR011053">
    <property type="entry name" value="Single_hybrid_motif"/>
</dbReference>
<dbReference type="Gene3D" id="3.30.559.10">
    <property type="entry name" value="Chloramphenicol acetyltransferase-like domain"/>
    <property type="match status" value="2"/>
</dbReference>
<evidence type="ECO:0000256" key="5">
    <source>
        <dbReference type="SAM" id="MobiDB-lite"/>
    </source>
</evidence>
<feature type="region of interest" description="Disordered" evidence="5">
    <location>
        <begin position="31"/>
        <end position="67"/>
    </location>
</feature>
<feature type="region of interest" description="Disordered" evidence="5">
    <location>
        <begin position="291"/>
        <end position="312"/>
    </location>
</feature>
<feature type="region of interest" description="Disordered" evidence="5">
    <location>
        <begin position="796"/>
        <end position="840"/>
    </location>
</feature>
<feature type="compositionally biased region" description="Acidic residues" evidence="5">
    <location>
        <begin position="228"/>
        <end position="241"/>
    </location>
</feature>
<evidence type="ECO:0000256" key="4">
    <source>
        <dbReference type="SAM" id="Coils"/>
    </source>
</evidence>
<dbReference type="PROSITE" id="PS00189">
    <property type="entry name" value="LIPOYL"/>
    <property type="match status" value="2"/>
</dbReference>
<feature type="compositionally biased region" description="Polar residues" evidence="5">
    <location>
        <begin position="798"/>
        <end position="809"/>
    </location>
</feature>
<dbReference type="InterPro" id="IPR004167">
    <property type="entry name" value="PSBD"/>
</dbReference>
<name>A0A176VKM5_MARPO</name>
<reference evidence="8" key="1">
    <citation type="submission" date="2016-03" db="EMBL/GenBank/DDBJ databases">
        <title>Mechanisms controlling the formation of the plant cell surface in tip-growing cells are functionally conserved among land plants.</title>
        <authorList>
            <person name="Honkanen S."/>
            <person name="Jones V.A."/>
            <person name="Morieri G."/>
            <person name="Champion C."/>
            <person name="Hetherington A.J."/>
            <person name="Kelly S."/>
            <person name="Saint-Marcoux D."/>
            <person name="Proust H."/>
            <person name="Prescott H."/>
            <person name="Dolan L."/>
        </authorList>
    </citation>
    <scope>NUCLEOTIDE SEQUENCE [LARGE SCALE GENOMIC DNA]</scope>
    <source>
        <tissue evidence="8">Whole gametophyte</tissue>
    </source>
</reference>
<evidence type="ECO:0000259" key="7">
    <source>
        <dbReference type="PROSITE" id="PS51826"/>
    </source>
</evidence>
<dbReference type="PANTHER" id="PTHR23151">
    <property type="entry name" value="DIHYDROLIPOAMIDE ACETYL/SUCCINYL-TRANSFERASE-RELATED"/>
    <property type="match status" value="1"/>
</dbReference>
<gene>
    <name evidence="8" type="ORF">AXG93_3256s1060</name>
</gene>
<dbReference type="EMBL" id="LVLJ01003561">
    <property type="protein sequence ID" value="OAE20861.1"/>
    <property type="molecule type" value="Genomic_DNA"/>
</dbReference>